<comment type="caution">
    <text evidence="1">The sequence shown here is derived from an EMBL/GenBank/DDBJ whole genome shotgun (WGS) entry which is preliminary data.</text>
</comment>
<sequence length="538" mass="63716">MFRNERKLFWVKSAKSGKEILSLYPPESWFAIYDEKEWWSDDWDPMEYGKDYDFSRPFFEQFFKLSKTVPRYSRDVMNMVNSDYSANASDLKNCYLLFNSNFTEDSAYGNAVDGSAFCFDNSHLSKCERCYNSFWLTNCYQTNFSSQCEDSNNVWFSKNCRGCSDCFGCVNLRGKKYHIFNEPYSKEDYEKKLRSLSLHTASGVDRAKAKAHVFWFQFPNKYLQGIKNLNSSGEYVTNSKNVKHSYLIREGEDMKYAQYMQVPPHKDLMDVTVGGNGMELSYEDVVCGWGKLYKVKFCAECWPDDIDLEYSMFCSSCSDLLGCMGLRKKRYCILNKQYSKEEYEILKEKIKKHMDEMPYIDKKGRIYKYGEFFPAEISPFAYNQTIAIQHFPLKKEEAEAQGFQWHEPNRREYEITMKAEDIPESIQDIGDEILKEVIQCAECKRAYRLIKQELDFLKRERIAAPRICVDCRHEERISQRNKARFYERQCMCDYKVFNNFSKHENHPEERCPDKFETAYPPESKDIVYCEACYLKEVV</sequence>
<proteinExistence type="predicted"/>
<organism evidence="1 2">
    <name type="scientific">Candidatus Giovannonibacteria bacterium RIFCSPLOWO2_12_43_8</name>
    <dbReference type="NCBI Taxonomy" id="1798361"/>
    <lineage>
        <taxon>Bacteria</taxon>
        <taxon>Candidatus Giovannoniibacteriota</taxon>
    </lineage>
</organism>
<protein>
    <submittedName>
        <fullName evidence="1">Uncharacterized protein</fullName>
    </submittedName>
</protein>
<accession>A0A1F5Y5V1</accession>
<gene>
    <name evidence="1" type="ORF">A2Y47_00910</name>
</gene>
<dbReference type="EMBL" id="MFIN01000019">
    <property type="protein sequence ID" value="OGF95608.1"/>
    <property type="molecule type" value="Genomic_DNA"/>
</dbReference>
<dbReference type="AlphaFoldDB" id="A0A1F5Y5V1"/>
<dbReference type="Proteomes" id="UP000177720">
    <property type="component" value="Unassembled WGS sequence"/>
</dbReference>
<name>A0A1F5Y5V1_9BACT</name>
<reference evidence="1 2" key="1">
    <citation type="journal article" date="2016" name="Nat. Commun.">
        <title>Thousands of microbial genomes shed light on interconnected biogeochemical processes in an aquifer system.</title>
        <authorList>
            <person name="Anantharaman K."/>
            <person name="Brown C.T."/>
            <person name="Hug L.A."/>
            <person name="Sharon I."/>
            <person name="Castelle C.J."/>
            <person name="Probst A.J."/>
            <person name="Thomas B.C."/>
            <person name="Singh A."/>
            <person name="Wilkins M.J."/>
            <person name="Karaoz U."/>
            <person name="Brodie E.L."/>
            <person name="Williams K.H."/>
            <person name="Hubbard S.S."/>
            <person name="Banfield J.F."/>
        </authorList>
    </citation>
    <scope>NUCLEOTIDE SEQUENCE [LARGE SCALE GENOMIC DNA]</scope>
</reference>
<evidence type="ECO:0000313" key="1">
    <source>
        <dbReference type="EMBL" id="OGF95608.1"/>
    </source>
</evidence>
<evidence type="ECO:0000313" key="2">
    <source>
        <dbReference type="Proteomes" id="UP000177720"/>
    </source>
</evidence>